<dbReference type="Proteomes" id="UP000053958">
    <property type="component" value="Unassembled WGS sequence"/>
</dbReference>
<accession>A0A0F4YDT8</accession>
<evidence type="ECO:0000313" key="2">
    <source>
        <dbReference type="Proteomes" id="UP000053958"/>
    </source>
</evidence>
<dbReference type="STRING" id="1408163.A0A0F4YDT8"/>
<name>A0A0F4YDT8_RASE3</name>
<sequence>MSETAGTAREHSEDVPNIEVDLQGFFQATDNDSSYGQELLKQLTYLRAEQTADLMLVRPTPPLSRHRSLTIGMRMGDVITAIVTVETIPCAYWIFTTAGPGHRNWNRNMGHGLCVPPNVKFIVDDFEDEWVWTAPGGWVEFQDWDTNMYSEDGSTKGTSIEQYYRATIDGFTNAGYVASPGPRLEQWFREAGFQDIHVQKYRIPIGAWPKDKYYKTLGTWNLLQAETGFEAAALAVLTRHEKWSPEEVNVLVAKTRSDVRNPNIHPLFDFYVVYGRKPENSGTRA</sequence>
<dbReference type="InterPro" id="IPR029063">
    <property type="entry name" value="SAM-dependent_MTases_sf"/>
</dbReference>
<dbReference type="RefSeq" id="XP_013322951.1">
    <property type="nucleotide sequence ID" value="XM_013467497.1"/>
</dbReference>
<comment type="caution">
    <text evidence="1">The sequence shown here is derived from an EMBL/GenBank/DDBJ whole genome shotgun (WGS) entry which is preliminary data.</text>
</comment>
<dbReference type="AlphaFoldDB" id="A0A0F4YDT8"/>
<dbReference type="EMBL" id="LASV01000787">
    <property type="protein sequence ID" value="KKA16339.1"/>
    <property type="molecule type" value="Genomic_DNA"/>
</dbReference>
<dbReference type="SUPFAM" id="SSF53335">
    <property type="entry name" value="S-adenosyl-L-methionine-dependent methyltransferases"/>
    <property type="match status" value="1"/>
</dbReference>
<dbReference type="OrthoDB" id="2013972at2759"/>
<organism evidence="1 2">
    <name type="scientific">Rasamsonia emersonii (strain ATCC 16479 / CBS 393.64 / IMI 116815)</name>
    <dbReference type="NCBI Taxonomy" id="1408163"/>
    <lineage>
        <taxon>Eukaryota</taxon>
        <taxon>Fungi</taxon>
        <taxon>Dikarya</taxon>
        <taxon>Ascomycota</taxon>
        <taxon>Pezizomycotina</taxon>
        <taxon>Eurotiomycetes</taxon>
        <taxon>Eurotiomycetidae</taxon>
        <taxon>Eurotiales</taxon>
        <taxon>Trichocomaceae</taxon>
        <taxon>Rasamsonia</taxon>
    </lineage>
</organism>
<reference evidence="1 2" key="1">
    <citation type="submission" date="2015-04" db="EMBL/GenBank/DDBJ databases">
        <authorList>
            <person name="Heijne W.H."/>
            <person name="Fedorova N.D."/>
            <person name="Nierman W.C."/>
            <person name="Vollebregt A.W."/>
            <person name="Zhao Z."/>
            <person name="Wu L."/>
            <person name="Kumar M."/>
            <person name="Stam H."/>
            <person name="van den Berg M.A."/>
            <person name="Pel H.J."/>
        </authorList>
    </citation>
    <scope>NUCLEOTIDE SEQUENCE [LARGE SCALE GENOMIC DNA]</scope>
    <source>
        <strain evidence="1 2">CBS 393.64</strain>
    </source>
</reference>
<protein>
    <recommendedName>
        <fullName evidence="3">Methyltransferase</fullName>
    </recommendedName>
</protein>
<keyword evidence="2" id="KW-1185">Reference proteome</keyword>
<proteinExistence type="predicted"/>
<evidence type="ECO:0000313" key="1">
    <source>
        <dbReference type="EMBL" id="KKA16339.1"/>
    </source>
</evidence>
<evidence type="ECO:0008006" key="3">
    <source>
        <dbReference type="Google" id="ProtNLM"/>
    </source>
</evidence>
<gene>
    <name evidence="1" type="ORF">T310_10073</name>
</gene>
<dbReference type="GeneID" id="25313135"/>